<sequence length="37" mass="4267">MIKDLRGMNTGSVIEGKRNLLEYLVVDVSFFNRIKIP</sequence>
<proteinExistence type="predicted"/>
<keyword evidence="2" id="KW-1185">Reference proteome</keyword>
<dbReference type="STRING" id="658187.LDG_6262"/>
<dbReference type="HOGENOM" id="CLU_3345250_0_0_6"/>
<protein>
    <submittedName>
        <fullName evidence="1">Uncharacterized protein</fullName>
    </submittedName>
</protein>
<accession>G9EM01</accession>
<dbReference type="AlphaFoldDB" id="G9EM01"/>
<dbReference type="Proteomes" id="UP000002770">
    <property type="component" value="Unassembled WGS sequence"/>
</dbReference>
<reference evidence="1 2" key="1">
    <citation type="journal article" date="2011" name="BMC Genomics">
        <title>Insight into cross-talk between intra-amoebal pathogens.</title>
        <authorList>
            <person name="Gimenez G."/>
            <person name="Bertelli C."/>
            <person name="Moliner C."/>
            <person name="Robert C."/>
            <person name="Raoult D."/>
            <person name="Fournier P.E."/>
            <person name="Greub G."/>
        </authorList>
    </citation>
    <scope>NUCLEOTIDE SEQUENCE [LARGE SCALE GENOMIC DNA]</scope>
    <source>
        <strain evidence="1 2">LLAP12</strain>
    </source>
</reference>
<gene>
    <name evidence="1" type="ORF">LDG_6262</name>
</gene>
<dbReference type="InParanoid" id="G9EM01"/>
<organism evidence="1 2">
    <name type="scientific">Legionella drancourtii LLAP12</name>
    <dbReference type="NCBI Taxonomy" id="658187"/>
    <lineage>
        <taxon>Bacteria</taxon>
        <taxon>Pseudomonadati</taxon>
        <taxon>Pseudomonadota</taxon>
        <taxon>Gammaproteobacteria</taxon>
        <taxon>Legionellales</taxon>
        <taxon>Legionellaceae</taxon>
        <taxon>Legionella</taxon>
    </lineage>
</organism>
<dbReference type="EMBL" id="JH413811">
    <property type="protein sequence ID" value="EHL31601.1"/>
    <property type="molecule type" value="Genomic_DNA"/>
</dbReference>
<name>G9EM01_9GAMM</name>
<evidence type="ECO:0000313" key="1">
    <source>
        <dbReference type="EMBL" id="EHL31601.1"/>
    </source>
</evidence>
<evidence type="ECO:0000313" key="2">
    <source>
        <dbReference type="Proteomes" id="UP000002770"/>
    </source>
</evidence>